<dbReference type="EMBL" id="CDQK01000005">
    <property type="protein sequence ID" value="CEP23656.1"/>
    <property type="molecule type" value="Genomic_DNA"/>
</dbReference>
<proteinExistence type="predicted"/>
<evidence type="ECO:0000313" key="2">
    <source>
        <dbReference type="EMBL" id="CEP23656.1"/>
    </source>
</evidence>
<sequence length="68" mass="7737">MALSPGLKLHTALNQHVYTYELALPYGFKSNDVTNYTDRLYQYPGVVFYCEMVLCGTLLLLGINETQM</sequence>
<keyword evidence="1" id="KW-0812">Transmembrane</keyword>
<keyword evidence="1" id="KW-0472">Membrane</keyword>
<name>A0A0H5C6E7_CYBJN</name>
<reference evidence="3" key="1">
    <citation type="journal article" date="2015" name="J. Biotechnol.">
        <title>The structure of the Cyberlindnera jadinii genome and its relation to Candida utilis analyzed by the occurrence of single nucleotide polymorphisms.</title>
        <authorList>
            <person name="Rupp O."/>
            <person name="Brinkrolf K."/>
            <person name="Buerth C."/>
            <person name="Kunigo M."/>
            <person name="Schneider J."/>
            <person name="Jaenicke S."/>
            <person name="Goesmann A."/>
            <person name="Puehler A."/>
            <person name="Jaeger K.-E."/>
            <person name="Ernst J.F."/>
        </authorList>
    </citation>
    <scope>NUCLEOTIDE SEQUENCE [LARGE SCALE GENOMIC DNA]</scope>
    <source>
        <strain evidence="3">ATCC 18201 / CBS 1600 / BCRC 20928 / JCM 3617 / NBRC 0987 / NRRL Y-1542</strain>
    </source>
</reference>
<keyword evidence="1" id="KW-1133">Transmembrane helix</keyword>
<gene>
    <name evidence="2" type="ORF">BN1211_4299</name>
</gene>
<dbReference type="AlphaFoldDB" id="A0A0H5C6E7"/>
<dbReference type="Proteomes" id="UP000038830">
    <property type="component" value="Unassembled WGS sequence"/>
</dbReference>
<accession>A0A0H5C6E7</accession>
<evidence type="ECO:0000256" key="1">
    <source>
        <dbReference type="SAM" id="Phobius"/>
    </source>
</evidence>
<evidence type="ECO:0000313" key="3">
    <source>
        <dbReference type="Proteomes" id="UP000038830"/>
    </source>
</evidence>
<protein>
    <submittedName>
        <fullName evidence="2">Uncharacterized protein</fullName>
    </submittedName>
</protein>
<organism evidence="2 3">
    <name type="scientific">Cyberlindnera jadinii (strain ATCC 18201 / CBS 1600 / BCRC 20928 / JCM 3617 / NBRC 0987 / NRRL Y-1542)</name>
    <name type="common">Torula yeast</name>
    <name type="synonym">Candida utilis</name>
    <dbReference type="NCBI Taxonomy" id="983966"/>
    <lineage>
        <taxon>Eukaryota</taxon>
        <taxon>Fungi</taxon>
        <taxon>Dikarya</taxon>
        <taxon>Ascomycota</taxon>
        <taxon>Saccharomycotina</taxon>
        <taxon>Saccharomycetes</taxon>
        <taxon>Phaffomycetales</taxon>
        <taxon>Phaffomycetaceae</taxon>
        <taxon>Cyberlindnera</taxon>
    </lineage>
</organism>
<feature type="transmembrane region" description="Helical" evidence="1">
    <location>
        <begin position="46"/>
        <end position="63"/>
    </location>
</feature>